<dbReference type="Proteomes" id="UP000187344">
    <property type="component" value="Unassembled WGS sequence"/>
</dbReference>
<dbReference type="AlphaFoldDB" id="A0A1R0F812"/>
<dbReference type="EMBL" id="LXYT01000002">
    <property type="protein sequence ID" value="OLY43114.1"/>
    <property type="molecule type" value="Genomic_DNA"/>
</dbReference>
<feature type="transmembrane region" description="Helical" evidence="1">
    <location>
        <begin position="69"/>
        <end position="86"/>
    </location>
</feature>
<reference evidence="2 3" key="1">
    <citation type="submission" date="2016-12" db="EMBL/GenBank/DDBJ databases">
        <title>Comparative genomics of Bartonella apis.</title>
        <authorList>
            <person name="Engel P."/>
        </authorList>
    </citation>
    <scope>NUCLEOTIDE SEQUENCE [LARGE SCALE GENOMIC DNA]</scope>
    <source>
        <strain evidence="2 3">PEB0149</strain>
    </source>
</reference>
<accession>A0A1R0F812</accession>
<protein>
    <submittedName>
        <fullName evidence="2">Uncharacterized protein</fullName>
    </submittedName>
</protein>
<keyword evidence="3" id="KW-1185">Reference proteome</keyword>
<comment type="caution">
    <text evidence="2">The sequence shown here is derived from an EMBL/GenBank/DDBJ whole genome shotgun (WGS) entry which is preliminary data.</text>
</comment>
<keyword evidence="1" id="KW-1133">Transmembrane helix</keyword>
<organism evidence="2 3">
    <name type="scientific">Bartonella apis</name>
    <dbReference type="NCBI Taxonomy" id="1686310"/>
    <lineage>
        <taxon>Bacteria</taxon>
        <taxon>Pseudomonadati</taxon>
        <taxon>Pseudomonadota</taxon>
        <taxon>Alphaproteobacteria</taxon>
        <taxon>Hyphomicrobiales</taxon>
        <taxon>Bartonellaceae</taxon>
        <taxon>Bartonella</taxon>
    </lineage>
</organism>
<dbReference type="OrthoDB" id="7924760at2"/>
<feature type="transmembrane region" description="Helical" evidence="1">
    <location>
        <begin position="41"/>
        <end position="62"/>
    </location>
</feature>
<evidence type="ECO:0000256" key="1">
    <source>
        <dbReference type="SAM" id="Phobius"/>
    </source>
</evidence>
<keyword evidence="1" id="KW-0812">Transmembrane</keyword>
<keyword evidence="1" id="KW-0472">Membrane</keyword>
<dbReference type="RefSeq" id="WP_143238515.1">
    <property type="nucleotide sequence ID" value="NZ_CALYQA010000001.1"/>
</dbReference>
<gene>
    <name evidence="2" type="ORF">PEB0149_005360</name>
</gene>
<proteinExistence type="predicted"/>
<evidence type="ECO:0000313" key="3">
    <source>
        <dbReference type="Proteomes" id="UP000187344"/>
    </source>
</evidence>
<name>A0A1R0F812_9HYPH</name>
<sequence>MMNFRRLSLLIWAVLAGVLITSWIGSTRLLSGTFHIENITFAANVIFIFTTVLAAILLHLVLPKVMPKKIAVITFLLPLLVLLALLV</sequence>
<evidence type="ECO:0000313" key="2">
    <source>
        <dbReference type="EMBL" id="OLY43114.1"/>
    </source>
</evidence>